<dbReference type="InterPro" id="IPR036388">
    <property type="entry name" value="WH-like_DNA-bd_sf"/>
</dbReference>
<dbReference type="Proteomes" id="UP000007875">
    <property type="component" value="Unassembled WGS sequence"/>
</dbReference>
<dbReference type="GeneTree" id="ENSGT00940000158804"/>
<dbReference type="InterPro" id="IPR001766">
    <property type="entry name" value="Fork_head_dom"/>
</dbReference>
<dbReference type="GO" id="GO:0005634">
    <property type="term" value="C:nucleus"/>
    <property type="evidence" value="ECO:0007669"/>
    <property type="project" value="UniProtKB-SubCell"/>
</dbReference>
<accession>H2YS14</accession>
<feature type="domain" description="Fork-head" evidence="14">
    <location>
        <begin position="320"/>
        <end position="396"/>
    </location>
</feature>
<dbReference type="InterPro" id="IPR030456">
    <property type="entry name" value="TF_fork_head_CS_2"/>
</dbReference>
<evidence type="ECO:0000256" key="8">
    <source>
        <dbReference type="ARBA" id="ARBA00023242"/>
    </source>
</evidence>
<dbReference type="STRING" id="51511.ENSCSAVP00000008124"/>
<keyword evidence="9" id="KW-0131">Cell cycle</keyword>
<keyword evidence="2" id="KW-0227">DNA damage</keyword>
<feature type="region of interest" description="Disordered" evidence="13">
    <location>
        <begin position="542"/>
        <end position="568"/>
    </location>
</feature>
<reference evidence="15" key="2">
    <citation type="submission" date="2025-08" db="UniProtKB">
        <authorList>
            <consortium name="Ensembl"/>
        </authorList>
    </citation>
    <scope>IDENTIFICATION</scope>
</reference>
<dbReference type="InterPro" id="IPR042839">
    <property type="entry name" value="FOXM1"/>
</dbReference>
<proteinExistence type="predicted"/>
<evidence type="ECO:0000256" key="3">
    <source>
        <dbReference type="ARBA" id="ARBA00023015"/>
    </source>
</evidence>
<evidence type="ECO:0000256" key="5">
    <source>
        <dbReference type="ARBA" id="ARBA00023159"/>
    </source>
</evidence>
<feature type="region of interest" description="Disordered" evidence="13">
    <location>
        <begin position="464"/>
        <end position="494"/>
    </location>
</feature>
<reference evidence="16" key="1">
    <citation type="submission" date="2003-08" db="EMBL/GenBank/DDBJ databases">
        <authorList>
            <person name="Birren B."/>
            <person name="Nusbaum C."/>
            <person name="Abebe A."/>
            <person name="Abouelleil A."/>
            <person name="Adekoya E."/>
            <person name="Ait-zahra M."/>
            <person name="Allen N."/>
            <person name="Allen T."/>
            <person name="An P."/>
            <person name="Anderson M."/>
            <person name="Anderson S."/>
            <person name="Arachchi H."/>
            <person name="Armbruster J."/>
            <person name="Bachantsang P."/>
            <person name="Baldwin J."/>
            <person name="Barry A."/>
            <person name="Bayul T."/>
            <person name="Blitshsteyn B."/>
            <person name="Bloom T."/>
            <person name="Blye J."/>
            <person name="Boguslavskiy L."/>
            <person name="Borowsky M."/>
            <person name="Boukhgalter B."/>
            <person name="Brunache A."/>
            <person name="Butler J."/>
            <person name="Calixte N."/>
            <person name="Calvo S."/>
            <person name="Camarata J."/>
            <person name="Campo K."/>
            <person name="Chang J."/>
            <person name="Cheshatsang Y."/>
            <person name="Citroen M."/>
            <person name="Collymore A."/>
            <person name="Considine T."/>
            <person name="Cook A."/>
            <person name="Cooke P."/>
            <person name="Corum B."/>
            <person name="Cuomo C."/>
            <person name="David R."/>
            <person name="Dawoe T."/>
            <person name="Degray S."/>
            <person name="Dodge S."/>
            <person name="Dooley K."/>
            <person name="Dorje P."/>
            <person name="Dorjee K."/>
            <person name="Dorris L."/>
            <person name="Duffey N."/>
            <person name="Dupes A."/>
            <person name="Elkins T."/>
            <person name="Engels R."/>
            <person name="Erickson J."/>
            <person name="Farina A."/>
            <person name="Faro S."/>
            <person name="Ferreira P."/>
            <person name="Fischer H."/>
            <person name="Fitzgerald M."/>
            <person name="Foley K."/>
            <person name="Gage D."/>
            <person name="Galagan J."/>
            <person name="Gearin G."/>
            <person name="Gnerre S."/>
            <person name="Gnirke A."/>
            <person name="Goyette A."/>
            <person name="Graham J."/>
            <person name="Grandbois E."/>
            <person name="Gyaltsen K."/>
            <person name="Hafez N."/>
            <person name="Hagopian D."/>
            <person name="Hagos B."/>
            <person name="Hall J."/>
            <person name="Hatcher B."/>
            <person name="Heller A."/>
            <person name="Higgins H."/>
            <person name="Honan T."/>
            <person name="Horn A."/>
            <person name="Houde N."/>
            <person name="Hughes L."/>
            <person name="Hulme W."/>
            <person name="Husby E."/>
            <person name="Iliev I."/>
            <person name="Jaffe D."/>
            <person name="Jones C."/>
            <person name="Kamal M."/>
            <person name="Kamat A."/>
            <person name="Kamvysselis M."/>
            <person name="Karlsson E."/>
            <person name="Kells C."/>
            <person name="Kieu A."/>
            <person name="Kisner P."/>
            <person name="Kodira C."/>
            <person name="Kulbokas E."/>
            <person name="Labutti K."/>
            <person name="Lama D."/>
            <person name="Landers T."/>
            <person name="Leger J."/>
            <person name="Levine S."/>
            <person name="Lewis D."/>
            <person name="Lewis T."/>
            <person name="Lindblad-toh K."/>
            <person name="Liu X."/>
            <person name="Lokyitsang T."/>
            <person name="Lokyitsang Y."/>
            <person name="Lucien O."/>
            <person name="Lui A."/>
            <person name="Ma L.J."/>
            <person name="Mabbitt R."/>
            <person name="Macdonald J."/>
            <person name="Maclean C."/>
            <person name="Major J."/>
            <person name="Manning J."/>
            <person name="Marabella R."/>
            <person name="Maru K."/>
            <person name="Matthews C."/>
            <person name="Mauceli E."/>
            <person name="Mccarthy M."/>
            <person name="Mcdonough S."/>
            <person name="Mcghee T."/>
            <person name="Meldrim J."/>
            <person name="Meneus L."/>
            <person name="Mesirov J."/>
            <person name="Mihalev A."/>
            <person name="Mihova T."/>
            <person name="Mikkelsen T."/>
            <person name="Mlenga V."/>
            <person name="Moru K."/>
            <person name="Mozes J."/>
            <person name="Mulrain L."/>
            <person name="Munson G."/>
            <person name="Naylor J."/>
            <person name="Newes C."/>
            <person name="Nguyen C."/>
            <person name="Nguyen N."/>
            <person name="Nguyen T."/>
            <person name="Nicol R."/>
            <person name="Nielsen C."/>
            <person name="Nizzari M."/>
            <person name="Norbu C."/>
            <person name="Norbu N."/>
            <person name="O'donnell P."/>
            <person name="Okoawo O."/>
            <person name="O'leary S."/>
            <person name="Omotosho B."/>
            <person name="O'neill K."/>
            <person name="Osman S."/>
            <person name="Parker S."/>
            <person name="Perrin D."/>
            <person name="Phunkhang P."/>
            <person name="Piqani B."/>
            <person name="Purcell S."/>
            <person name="Rachupka T."/>
            <person name="Ramasamy U."/>
            <person name="Rameau R."/>
            <person name="Ray V."/>
            <person name="Raymond C."/>
            <person name="Retta R."/>
            <person name="Richardson S."/>
            <person name="Rise C."/>
            <person name="Rodriguez J."/>
            <person name="Rogers J."/>
            <person name="Rogov P."/>
            <person name="Rutman M."/>
            <person name="Schupbach R."/>
            <person name="Seaman C."/>
            <person name="Settipalli S."/>
            <person name="Sharpe T."/>
            <person name="Sheridan J."/>
            <person name="Sherpa N."/>
            <person name="Shi J."/>
            <person name="Smirnov S."/>
            <person name="Smith C."/>
            <person name="Sougnez C."/>
            <person name="Spencer B."/>
            <person name="Stalker J."/>
            <person name="Stange-thomann N."/>
            <person name="Stavropoulos S."/>
            <person name="Stetson K."/>
            <person name="Stone C."/>
            <person name="Stone S."/>
            <person name="Stubbs M."/>
            <person name="Talamas J."/>
            <person name="Tchuinga P."/>
            <person name="Tenzing P."/>
            <person name="Tesfaye S."/>
            <person name="Theodore J."/>
            <person name="Thoulutsang Y."/>
            <person name="Topham K."/>
            <person name="Towey S."/>
            <person name="Tsamla T."/>
            <person name="Tsomo N."/>
            <person name="Vallee D."/>
            <person name="Vassiliev H."/>
            <person name="Venkataraman V."/>
            <person name="Vinson J."/>
            <person name="Vo A."/>
            <person name="Wade C."/>
            <person name="Wang S."/>
            <person name="Wangchuk T."/>
            <person name="Wangdi T."/>
            <person name="Whittaker C."/>
            <person name="Wilkinson J."/>
            <person name="Wu Y."/>
            <person name="Wyman D."/>
            <person name="Yadav S."/>
            <person name="Yang S."/>
            <person name="Yang X."/>
            <person name="Yeager S."/>
            <person name="Yee E."/>
            <person name="Young G."/>
            <person name="Zainoun J."/>
            <person name="Zembeck L."/>
            <person name="Zimmer A."/>
            <person name="Zody M."/>
            <person name="Lander E."/>
        </authorList>
    </citation>
    <scope>NUCLEOTIDE SEQUENCE [LARGE SCALE GENOMIC DNA]</scope>
</reference>
<dbReference type="AlphaFoldDB" id="H2YS14"/>
<feature type="region of interest" description="Disordered" evidence="13">
    <location>
        <begin position="637"/>
        <end position="679"/>
    </location>
</feature>
<dbReference type="PROSITE" id="PS00658">
    <property type="entry name" value="FORK_HEAD_2"/>
    <property type="match status" value="1"/>
</dbReference>
<keyword evidence="16" id="KW-1185">Reference proteome</keyword>
<evidence type="ECO:0000256" key="7">
    <source>
        <dbReference type="ARBA" id="ARBA00023204"/>
    </source>
</evidence>
<keyword evidence="3" id="KW-0805">Transcription regulation</keyword>
<feature type="region of interest" description="Disordered" evidence="13">
    <location>
        <begin position="581"/>
        <end position="612"/>
    </location>
</feature>
<evidence type="ECO:0000256" key="2">
    <source>
        <dbReference type="ARBA" id="ARBA00022763"/>
    </source>
</evidence>
<dbReference type="GO" id="GO:0043565">
    <property type="term" value="F:sequence-specific DNA binding"/>
    <property type="evidence" value="ECO:0007669"/>
    <property type="project" value="InterPro"/>
</dbReference>
<organism evidence="15 16">
    <name type="scientific">Ciona savignyi</name>
    <name type="common">Pacific transparent sea squirt</name>
    <dbReference type="NCBI Taxonomy" id="51511"/>
    <lineage>
        <taxon>Eukaryota</taxon>
        <taxon>Metazoa</taxon>
        <taxon>Chordata</taxon>
        <taxon>Tunicata</taxon>
        <taxon>Ascidiacea</taxon>
        <taxon>Phlebobranchia</taxon>
        <taxon>Cionidae</taxon>
        <taxon>Ciona</taxon>
    </lineage>
</organism>
<dbReference type="Ensembl" id="ENSCSAVT00000008232.1">
    <property type="protein sequence ID" value="ENSCSAVP00000008124.1"/>
    <property type="gene ID" value="ENSCSAVG00000004837.1"/>
</dbReference>
<dbReference type="FunFam" id="1.10.10.10:FF:000245">
    <property type="entry name" value="forkhead box protein M1 isoform X2"/>
    <property type="match status" value="1"/>
</dbReference>
<dbReference type="eggNOG" id="KOG2294">
    <property type="taxonomic scope" value="Eukaryota"/>
</dbReference>
<dbReference type="InterPro" id="IPR036390">
    <property type="entry name" value="WH_DNA-bd_sf"/>
</dbReference>
<comment type="function">
    <text evidence="10">Transcription factor regulating the expression of cell cycle genes essential for DNA replication and mitosis. Plays a role in the control of cell proliferation. Also plays a role in DNA break repair, participating in the DNA damage checkpoint response. Promotes transcription of PHB2.</text>
</comment>
<keyword evidence="8 12" id="KW-0539">Nucleus</keyword>
<evidence type="ECO:0000256" key="11">
    <source>
        <dbReference type="ARBA" id="ARBA00072725"/>
    </source>
</evidence>
<evidence type="ECO:0000313" key="15">
    <source>
        <dbReference type="Ensembl" id="ENSCSAVP00000008124.1"/>
    </source>
</evidence>
<dbReference type="GO" id="GO:0006281">
    <property type="term" value="P:DNA repair"/>
    <property type="evidence" value="ECO:0007669"/>
    <property type="project" value="UniProtKB-KW"/>
</dbReference>
<evidence type="ECO:0000256" key="1">
    <source>
        <dbReference type="ARBA" id="ARBA00004123"/>
    </source>
</evidence>
<dbReference type="PROSITE" id="PS00657">
    <property type="entry name" value="FORK_HEAD_1"/>
    <property type="match status" value="1"/>
</dbReference>
<dbReference type="SUPFAM" id="SSF46785">
    <property type="entry name" value="Winged helix' DNA-binding domain"/>
    <property type="match status" value="1"/>
</dbReference>
<evidence type="ECO:0000313" key="16">
    <source>
        <dbReference type="Proteomes" id="UP000007875"/>
    </source>
</evidence>
<sequence length="888" mass="100635">KERNSKSNVKPKACRPIILQRKHTVLNNSASVKQSDGYISRRKSNVFEEGANTICGIEQINQNTNNNASVKQSIVKYEQSELSASQPWCPTHNETGSQAPQIKNETEHINLIQEQCNVVASSCKQSILQGPQNSTNNIMTKQEPGFSNNFSTQTLPFHIQGMKPMFQNIPVQGFQLRGLNSNNQSAVQEVPVQNHFQMHGNTEHYSYQHYEAASDIQHSYNNIQVPGYYQQPIQPSSMHSGHLVAQPRQDHFQNTMSVGMTPNTHYQVHGFRTPGKFHDQAVDDSLTNITWLGRMGVNNFMPVPLERERKVFERDEKRGRPPYSYMALIQFAINSSSAGRMTLRQIYQWIEEKFPYFISAKPGWKNSIRHNLSLHDIFVRQVTTGSKASYWTLRSDLNIRPLTLDSVRGTSQHSFQESPNNHETTWSLQTVAQGQKPILPRLPPRPYILLPVPLINNETNEKEFSPNVQTSTFFNSTPISSQYGDRENRRSSSQECSLLADSGFVSDISVFTPSTHGRNFLGCLISRLERQFLNSDCSPMLSQTRVTSGTKRSTKKSRKEPLKTLHDSFNSSVNFEKNEVAAQSKYPSSPSSASQLLHCKPSYKKDKHKSPKLMTEESFNEILEDLGSPFKSCLARGPDVDSMMSPRSDPASRKRRCSWGSPESSKEFQHRSKTEREVTPSSRCIRRVKSCVGDLRQNYADMQQKNLTQLPTSTPLNKNKWQKTKRCNDMDLEDSKENMLQCFQNTTKQRDDQWCNDKSDEIGEHSIPSPIPSSSKNPAFDFFHDLIGSVFKTPDKPSHFESLTPERVPLADITHQHKDTNDINVESSAVSESIAPPNPSLLSPKYEPLDTSFSKLLDISGGSGTFSRHNQFSDVPDLSLSWSNFSHF</sequence>
<evidence type="ECO:0000256" key="12">
    <source>
        <dbReference type="PROSITE-ProRule" id="PRU00089"/>
    </source>
</evidence>
<dbReference type="PRINTS" id="PR00053">
    <property type="entry name" value="FORKHEAD"/>
</dbReference>
<dbReference type="InParanoid" id="H2YS14"/>
<dbReference type="InterPro" id="IPR018122">
    <property type="entry name" value="TF_fork_head_CS_1"/>
</dbReference>
<name>H2YS14_CIOSA</name>
<keyword evidence="4 12" id="KW-0238">DNA-binding</keyword>
<comment type="subcellular location">
    <subcellularLocation>
        <location evidence="1 12">Nucleus</location>
    </subcellularLocation>
</comment>
<evidence type="ECO:0000256" key="4">
    <source>
        <dbReference type="ARBA" id="ARBA00023125"/>
    </source>
</evidence>
<dbReference type="Gene3D" id="1.10.10.10">
    <property type="entry name" value="Winged helix-like DNA-binding domain superfamily/Winged helix DNA-binding domain"/>
    <property type="match status" value="1"/>
</dbReference>
<feature type="DNA-binding region" description="Fork-head" evidence="12">
    <location>
        <begin position="320"/>
        <end position="396"/>
    </location>
</feature>
<protein>
    <recommendedName>
        <fullName evidence="11">Forkhead box protein M1</fullName>
    </recommendedName>
</protein>
<evidence type="ECO:0000256" key="9">
    <source>
        <dbReference type="ARBA" id="ARBA00023306"/>
    </source>
</evidence>
<dbReference type="PROSITE" id="PS50039">
    <property type="entry name" value="FORK_HEAD_3"/>
    <property type="match status" value="1"/>
</dbReference>
<dbReference type="CDD" id="cd20029">
    <property type="entry name" value="FH_FOXM"/>
    <property type="match status" value="1"/>
</dbReference>
<feature type="compositionally biased region" description="Basic and acidic residues" evidence="13">
    <location>
        <begin position="664"/>
        <end position="678"/>
    </location>
</feature>
<keyword evidence="7" id="KW-0234">DNA repair</keyword>
<reference evidence="15" key="3">
    <citation type="submission" date="2025-09" db="UniProtKB">
        <authorList>
            <consortium name="Ensembl"/>
        </authorList>
    </citation>
    <scope>IDENTIFICATION</scope>
</reference>
<keyword evidence="5" id="KW-0010">Activator</keyword>
<evidence type="ECO:0000259" key="14">
    <source>
        <dbReference type="PROSITE" id="PS50039"/>
    </source>
</evidence>
<dbReference type="PANTHER" id="PTHR46878:SF1">
    <property type="entry name" value="FORKHEAD BOX PROTEIN M1"/>
    <property type="match status" value="1"/>
</dbReference>
<evidence type="ECO:0000256" key="6">
    <source>
        <dbReference type="ARBA" id="ARBA00023163"/>
    </source>
</evidence>
<dbReference type="SMART" id="SM00339">
    <property type="entry name" value="FH"/>
    <property type="match status" value="1"/>
</dbReference>
<feature type="compositionally biased region" description="Low complexity" evidence="13">
    <location>
        <begin position="581"/>
        <end position="595"/>
    </location>
</feature>
<feature type="compositionally biased region" description="Polar residues" evidence="13">
    <location>
        <begin position="466"/>
        <end position="483"/>
    </location>
</feature>
<dbReference type="HOGENOM" id="CLU_325067_0_0_1"/>
<keyword evidence="6" id="KW-0804">Transcription</keyword>
<feature type="compositionally biased region" description="Basic residues" evidence="13">
    <location>
        <begin position="601"/>
        <end position="611"/>
    </location>
</feature>
<dbReference type="OMA" id="IYQWIEE"/>
<evidence type="ECO:0000256" key="10">
    <source>
        <dbReference type="ARBA" id="ARBA00053415"/>
    </source>
</evidence>
<dbReference type="GO" id="GO:0000086">
    <property type="term" value="P:G2/M transition of mitotic cell cycle"/>
    <property type="evidence" value="ECO:0007669"/>
    <property type="project" value="InterPro"/>
</dbReference>
<evidence type="ECO:0000256" key="13">
    <source>
        <dbReference type="SAM" id="MobiDB-lite"/>
    </source>
</evidence>
<dbReference type="Pfam" id="PF00250">
    <property type="entry name" value="Forkhead"/>
    <property type="match status" value="1"/>
</dbReference>
<dbReference type="GO" id="GO:0003700">
    <property type="term" value="F:DNA-binding transcription factor activity"/>
    <property type="evidence" value="ECO:0007669"/>
    <property type="project" value="InterPro"/>
</dbReference>
<dbReference type="InterPro" id="IPR047516">
    <property type="entry name" value="FH_FOXM1"/>
</dbReference>
<dbReference type="PANTHER" id="PTHR46878">
    <property type="entry name" value="FORKHEAD BOX PROTEIN M1"/>
    <property type="match status" value="1"/>
</dbReference>